<organism evidence="1 2">
    <name type="scientific">Artomyces pyxidatus</name>
    <dbReference type="NCBI Taxonomy" id="48021"/>
    <lineage>
        <taxon>Eukaryota</taxon>
        <taxon>Fungi</taxon>
        <taxon>Dikarya</taxon>
        <taxon>Basidiomycota</taxon>
        <taxon>Agaricomycotina</taxon>
        <taxon>Agaricomycetes</taxon>
        <taxon>Russulales</taxon>
        <taxon>Auriscalpiaceae</taxon>
        <taxon>Artomyces</taxon>
    </lineage>
</organism>
<comment type="caution">
    <text evidence="1">The sequence shown here is derived from an EMBL/GenBank/DDBJ whole genome shotgun (WGS) entry which is preliminary data.</text>
</comment>
<accession>A0ACB8SRF2</accession>
<sequence length="162" mass="17063">MTYTLNLTTIATHNGASVFECWALTPGFVTSSQPGTVGASSLQLGNLANASYSILPANFSAGRHNAPNVQYVVFLSGLAQITLPNSTAEAWVVGGEQGLILATDIPALSTFGHITTYPSFVETRALQIPTEDGAIPPHTVLHSGPCVYSEEPFGKRSLTELD</sequence>
<protein>
    <submittedName>
        <fullName evidence="1">Uncharacterized protein</fullName>
    </submittedName>
</protein>
<keyword evidence="2" id="KW-1185">Reference proteome</keyword>
<gene>
    <name evidence="1" type="ORF">BV25DRAFT_1871883</name>
</gene>
<dbReference type="EMBL" id="MU277232">
    <property type="protein sequence ID" value="KAI0058787.1"/>
    <property type="molecule type" value="Genomic_DNA"/>
</dbReference>
<reference evidence="1" key="2">
    <citation type="journal article" date="2022" name="New Phytol.">
        <title>Evolutionary transition to the ectomycorrhizal habit in the genomes of a hyperdiverse lineage of mushroom-forming fungi.</title>
        <authorList>
            <person name="Looney B."/>
            <person name="Miyauchi S."/>
            <person name="Morin E."/>
            <person name="Drula E."/>
            <person name="Courty P.E."/>
            <person name="Kohler A."/>
            <person name="Kuo A."/>
            <person name="LaButti K."/>
            <person name="Pangilinan J."/>
            <person name="Lipzen A."/>
            <person name="Riley R."/>
            <person name="Andreopoulos W."/>
            <person name="He G."/>
            <person name="Johnson J."/>
            <person name="Nolan M."/>
            <person name="Tritt A."/>
            <person name="Barry K.W."/>
            <person name="Grigoriev I.V."/>
            <person name="Nagy L.G."/>
            <person name="Hibbett D."/>
            <person name="Henrissat B."/>
            <person name="Matheny P.B."/>
            <person name="Labbe J."/>
            <person name="Martin F.M."/>
        </authorList>
    </citation>
    <scope>NUCLEOTIDE SEQUENCE</scope>
    <source>
        <strain evidence="1">HHB10654</strain>
    </source>
</reference>
<evidence type="ECO:0000313" key="1">
    <source>
        <dbReference type="EMBL" id="KAI0058787.1"/>
    </source>
</evidence>
<proteinExistence type="predicted"/>
<evidence type="ECO:0000313" key="2">
    <source>
        <dbReference type="Proteomes" id="UP000814140"/>
    </source>
</evidence>
<name>A0ACB8SRF2_9AGAM</name>
<dbReference type="Proteomes" id="UP000814140">
    <property type="component" value="Unassembled WGS sequence"/>
</dbReference>
<reference evidence="1" key="1">
    <citation type="submission" date="2021-03" db="EMBL/GenBank/DDBJ databases">
        <authorList>
            <consortium name="DOE Joint Genome Institute"/>
            <person name="Ahrendt S."/>
            <person name="Looney B.P."/>
            <person name="Miyauchi S."/>
            <person name="Morin E."/>
            <person name="Drula E."/>
            <person name="Courty P.E."/>
            <person name="Chicoki N."/>
            <person name="Fauchery L."/>
            <person name="Kohler A."/>
            <person name="Kuo A."/>
            <person name="Labutti K."/>
            <person name="Pangilinan J."/>
            <person name="Lipzen A."/>
            <person name="Riley R."/>
            <person name="Andreopoulos W."/>
            <person name="He G."/>
            <person name="Johnson J."/>
            <person name="Barry K.W."/>
            <person name="Grigoriev I.V."/>
            <person name="Nagy L."/>
            <person name="Hibbett D."/>
            <person name="Henrissat B."/>
            <person name="Matheny P.B."/>
            <person name="Labbe J."/>
            <person name="Martin F."/>
        </authorList>
    </citation>
    <scope>NUCLEOTIDE SEQUENCE</scope>
    <source>
        <strain evidence="1">HHB10654</strain>
    </source>
</reference>